<protein>
    <submittedName>
        <fullName evidence="2">Uncharacterized protein</fullName>
    </submittedName>
</protein>
<accession>A0A0A8YG47</accession>
<organism evidence="2">
    <name type="scientific">Arundo donax</name>
    <name type="common">Giant reed</name>
    <name type="synonym">Donax arundinaceus</name>
    <dbReference type="NCBI Taxonomy" id="35708"/>
    <lineage>
        <taxon>Eukaryota</taxon>
        <taxon>Viridiplantae</taxon>
        <taxon>Streptophyta</taxon>
        <taxon>Embryophyta</taxon>
        <taxon>Tracheophyta</taxon>
        <taxon>Spermatophyta</taxon>
        <taxon>Magnoliopsida</taxon>
        <taxon>Liliopsida</taxon>
        <taxon>Poales</taxon>
        <taxon>Poaceae</taxon>
        <taxon>PACMAD clade</taxon>
        <taxon>Arundinoideae</taxon>
        <taxon>Arundineae</taxon>
        <taxon>Arundo</taxon>
    </lineage>
</organism>
<proteinExistence type="predicted"/>
<reference evidence="2" key="2">
    <citation type="journal article" date="2015" name="Data Brief">
        <title>Shoot transcriptome of the giant reed, Arundo donax.</title>
        <authorList>
            <person name="Barrero R.A."/>
            <person name="Guerrero F.D."/>
            <person name="Moolhuijzen P."/>
            <person name="Goolsby J.A."/>
            <person name="Tidwell J."/>
            <person name="Bellgard S.E."/>
            <person name="Bellgard M.I."/>
        </authorList>
    </citation>
    <scope>NUCLEOTIDE SEQUENCE</scope>
    <source>
        <tissue evidence="2">Shoot tissue taken approximately 20 cm above the soil surface</tissue>
    </source>
</reference>
<dbReference type="AlphaFoldDB" id="A0A0A8YG47"/>
<feature type="region of interest" description="Disordered" evidence="1">
    <location>
        <begin position="1"/>
        <end position="24"/>
    </location>
</feature>
<dbReference type="EMBL" id="GBRH01273132">
    <property type="protein sequence ID" value="JAD24763.1"/>
    <property type="molecule type" value="Transcribed_RNA"/>
</dbReference>
<name>A0A0A8YG47_ARUDO</name>
<sequence>MLMQMNLHNSSRIDGHSTANTNSGSTLRVTIINGLVHQ</sequence>
<evidence type="ECO:0000313" key="2">
    <source>
        <dbReference type="EMBL" id="JAD24763.1"/>
    </source>
</evidence>
<reference evidence="2" key="1">
    <citation type="submission" date="2014-09" db="EMBL/GenBank/DDBJ databases">
        <authorList>
            <person name="Magalhaes I.L.F."/>
            <person name="Oliveira U."/>
            <person name="Santos F.R."/>
            <person name="Vidigal T.H.D.A."/>
            <person name="Brescovit A.D."/>
            <person name="Santos A.J."/>
        </authorList>
    </citation>
    <scope>NUCLEOTIDE SEQUENCE</scope>
    <source>
        <tissue evidence="2">Shoot tissue taken approximately 20 cm above the soil surface</tissue>
    </source>
</reference>
<evidence type="ECO:0000256" key="1">
    <source>
        <dbReference type="SAM" id="MobiDB-lite"/>
    </source>
</evidence>